<accession>A0A0C2D2V2</accession>
<evidence type="ECO:0000313" key="1">
    <source>
        <dbReference type="EMBL" id="KIH63713.1"/>
    </source>
</evidence>
<gene>
    <name evidence="1" type="ORF">ANCDUO_05986</name>
</gene>
<dbReference type="EMBL" id="KN728481">
    <property type="protein sequence ID" value="KIH63713.1"/>
    <property type="molecule type" value="Genomic_DNA"/>
</dbReference>
<organism evidence="1 2">
    <name type="scientific">Ancylostoma duodenale</name>
    <dbReference type="NCBI Taxonomy" id="51022"/>
    <lineage>
        <taxon>Eukaryota</taxon>
        <taxon>Metazoa</taxon>
        <taxon>Ecdysozoa</taxon>
        <taxon>Nematoda</taxon>
        <taxon>Chromadorea</taxon>
        <taxon>Rhabditida</taxon>
        <taxon>Rhabditina</taxon>
        <taxon>Rhabditomorpha</taxon>
        <taxon>Strongyloidea</taxon>
        <taxon>Ancylostomatidae</taxon>
        <taxon>Ancylostomatinae</taxon>
        <taxon>Ancylostoma</taxon>
    </lineage>
</organism>
<reference evidence="1 2" key="1">
    <citation type="submission" date="2013-12" db="EMBL/GenBank/DDBJ databases">
        <title>Draft genome of the parsitic nematode Ancylostoma duodenale.</title>
        <authorList>
            <person name="Mitreva M."/>
        </authorList>
    </citation>
    <scope>NUCLEOTIDE SEQUENCE [LARGE SCALE GENOMIC DNA]</scope>
    <source>
        <strain evidence="1 2">Zhejiang</strain>
    </source>
</reference>
<dbReference type="OrthoDB" id="6627079at2759"/>
<protein>
    <submittedName>
        <fullName evidence="1">Uncharacterized protein</fullName>
    </submittedName>
</protein>
<proteinExistence type="predicted"/>
<name>A0A0C2D2V2_9BILA</name>
<sequence length="72" mass="7829">MVPDDWAKQLLTLTIHFKCIVNTPANSGSSHYNFKGTYSIVTLAVVDAYYRIMLVDCGGKGRISGSGMGEKT</sequence>
<evidence type="ECO:0000313" key="2">
    <source>
        <dbReference type="Proteomes" id="UP000054047"/>
    </source>
</evidence>
<dbReference type="AlphaFoldDB" id="A0A0C2D2V2"/>
<dbReference type="Proteomes" id="UP000054047">
    <property type="component" value="Unassembled WGS sequence"/>
</dbReference>
<keyword evidence="2" id="KW-1185">Reference proteome</keyword>